<dbReference type="OrthoDB" id="6134084at2759"/>
<keyword evidence="2" id="KW-0732">Signal</keyword>
<reference evidence="3" key="1">
    <citation type="submission" date="2022-01" db="EMBL/GenBank/DDBJ databases">
        <authorList>
            <person name="Braso-Vives M."/>
        </authorList>
    </citation>
    <scope>NUCLEOTIDE SEQUENCE</scope>
</reference>
<name>A0A8K0A1R5_BRALA</name>
<protein>
    <submittedName>
        <fullName evidence="3">Hypp3266 protein</fullName>
    </submittedName>
</protein>
<feature type="region of interest" description="Disordered" evidence="1">
    <location>
        <begin position="64"/>
        <end position="83"/>
    </location>
</feature>
<evidence type="ECO:0000313" key="3">
    <source>
        <dbReference type="EMBL" id="CAH1265939.1"/>
    </source>
</evidence>
<gene>
    <name evidence="3" type="primary">Hypp3266</name>
    <name evidence="3" type="ORF">BLAG_LOCUS19725</name>
</gene>
<dbReference type="AlphaFoldDB" id="A0A8K0A1R5"/>
<evidence type="ECO:0000256" key="1">
    <source>
        <dbReference type="SAM" id="MobiDB-lite"/>
    </source>
</evidence>
<evidence type="ECO:0000256" key="2">
    <source>
        <dbReference type="SAM" id="SignalP"/>
    </source>
</evidence>
<sequence>MTIKLLLTAGLVFLVGRTAATEVFTDDTLSPALVPQQTRNSIGDEANEVEHLVETLKNLIEEEDRAAEPEGGASEDGLDADPPVDVMEELEKEKEREIDDPINDLNEEEEREMPEELRGETSMGGVTCDWKLVFKVQAKAGADSYPVWSSGFTSSNLPEDPRLAPIGHYKSRDVGIWESLNIKKVKLSLYTFSPNMEIRDLVFNGMGSNKDNWFTKSRLISSPWADLKTAPTNYFSIAGHAGQASSSKRHYRRFFINRNYGGCSADRGWLVVLDGNSNHCLWERRNSGNPRILFSKLPTDVNFEQDQANVGTADVMAIFIKTCDD</sequence>
<accession>A0A8K0A1R5</accession>
<proteinExistence type="predicted"/>
<dbReference type="Proteomes" id="UP000838412">
    <property type="component" value="Chromosome 5"/>
</dbReference>
<dbReference type="EMBL" id="OV696690">
    <property type="protein sequence ID" value="CAH1265939.1"/>
    <property type="molecule type" value="Genomic_DNA"/>
</dbReference>
<keyword evidence="4" id="KW-1185">Reference proteome</keyword>
<feature type="chain" id="PRO_5035425593" evidence="2">
    <location>
        <begin position="21"/>
        <end position="325"/>
    </location>
</feature>
<feature type="signal peptide" evidence="2">
    <location>
        <begin position="1"/>
        <end position="20"/>
    </location>
</feature>
<evidence type="ECO:0000313" key="4">
    <source>
        <dbReference type="Proteomes" id="UP000838412"/>
    </source>
</evidence>
<organism evidence="3 4">
    <name type="scientific">Branchiostoma lanceolatum</name>
    <name type="common">Common lancelet</name>
    <name type="synonym">Amphioxus lanceolatum</name>
    <dbReference type="NCBI Taxonomy" id="7740"/>
    <lineage>
        <taxon>Eukaryota</taxon>
        <taxon>Metazoa</taxon>
        <taxon>Chordata</taxon>
        <taxon>Cephalochordata</taxon>
        <taxon>Leptocardii</taxon>
        <taxon>Amphioxiformes</taxon>
        <taxon>Branchiostomatidae</taxon>
        <taxon>Branchiostoma</taxon>
    </lineage>
</organism>
<feature type="region of interest" description="Disordered" evidence="1">
    <location>
        <begin position="91"/>
        <end position="122"/>
    </location>
</feature>
<feature type="compositionally biased region" description="Acidic residues" evidence="1">
    <location>
        <begin position="100"/>
        <end position="113"/>
    </location>
</feature>